<comment type="similarity">
    <text evidence="1">To bacterial alkanal monooxygenase alpha and beta chains.</text>
</comment>
<gene>
    <name evidence="3" type="ORF">RA11412_2661</name>
</gene>
<evidence type="ECO:0000256" key="1">
    <source>
        <dbReference type="ARBA" id="ARBA00007789"/>
    </source>
</evidence>
<dbReference type="InterPro" id="IPR036661">
    <property type="entry name" value="Luciferase-like_sf"/>
</dbReference>
<organism evidence="3 4">
    <name type="scientific">Rothia aeria</name>
    <dbReference type="NCBI Taxonomy" id="172042"/>
    <lineage>
        <taxon>Bacteria</taxon>
        <taxon>Bacillati</taxon>
        <taxon>Actinomycetota</taxon>
        <taxon>Actinomycetes</taxon>
        <taxon>Micrococcales</taxon>
        <taxon>Micrococcaceae</taxon>
        <taxon>Rothia</taxon>
    </lineage>
</organism>
<keyword evidence="4" id="KW-1185">Reference proteome</keyword>
<dbReference type="PANTHER" id="PTHR30137:SF6">
    <property type="entry name" value="LUCIFERASE-LIKE MONOOXYGENASE"/>
    <property type="match status" value="1"/>
</dbReference>
<dbReference type="InterPro" id="IPR050766">
    <property type="entry name" value="Bact_Lucif_Oxidored"/>
</dbReference>
<accession>A0A2Z5R321</accession>
<dbReference type="GO" id="GO:0016705">
    <property type="term" value="F:oxidoreductase activity, acting on paired donors, with incorporation or reduction of molecular oxygen"/>
    <property type="evidence" value="ECO:0007669"/>
    <property type="project" value="InterPro"/>
</dbReference>
<dbReference type="Gene3D" id="3.20.20.30">
    <property type="entry name" value="Luciferase-like domain"/>
    <property type="match status" value="1"/>
</dbReference>
<dbReference type="Pfam" id="PF00296">
    <property type="entry name" value="Bac_luciferase"/>
    <property type="match status" value="1"/>
</dbReference>
<protein>
    <recommendedName>
        <fullName evidence="2">Luciferase-like domain-containing protein</fullName>
    </recommendedName>
</protein>
<dbReference type="GO" id="GO:0005829">
    <property type="term" value="C:cytosol"/>
    <property type="evidence" value="ECO:0007669"/>
    <property type="project" value="TreeGrafter"/>
</dbReference>
<sequence length="306" mass="33620">MTNQQIPFSVLDLMPTRKDRTHHQTMRYTLEAAQAVERFGFNRYWVAEHHNAGSLLSSATVVVMAEIAAATERIRVGSGGIMLPNHAPYVVAEQFGTLEAFHPGRIDLGLGRAPGTDPMTAQALRRDDSAAMNFPAEVEEIQRYLGEPSPMRRVHAIPGQGSNVPLYILGSSTFGASLAAQLGLPFAFASHFAPAALTEAINLYRTNFTPSRVLSEPYVIVGAAAMLADTDEQARRLFTTMQQHFWVLFAAARSTPRRLRLWISCGALLRSSASILCSPRRSLGPLILRSGSSLTWWSAPARMRRS</sequence>
<evidence type="ECO:0000313" key="3">
    <source>
        <dbReference type="EMBL" id="BAV88960.1"/>
    </source>
</evidence>
<dbReference type="AlphaFoldDB" id="A0A2Z5R321"/>
<dbReference type="KEGG" id="raj:RA11412_2661"/>
<dbReference type="InterPro" id="IPR019949">
    <property type="entry name" value="CmoO-like"/>
</dbReference>
<evidence type="ECO:0000313" key="4">
    <source>
        <dbReference type="Proteomes" id="UP000250241"/>
    </source>
</evidence>
<reference evidence="3 4" key="1">
    <citation type="submission" date="2016-10" db="EMBL/GenBank/DDBJ databases">
        <title>Genome sequence of Rothia aeria strain JCM11412.</title>
        <authorList>
            <person name="Nambu T."/>
        </authorList>
    </citation>
    <scope>NUCLEOTIDE SEQUENCE [LARGE SCALE GENOMIC DNA]</scope>
    <source>
        <strain evidence="3 4">JCM 11412</strain>
    </source>
</reference>
<dbReference type="EMBL" id="AP017895">
    <property type="protein sequence ID" value="BAV88960.1"/>
    <property type="molecule type" value="Genomic_DNA"/>
</dbReference>
<evidence type="ECO:0000259" key="2">
    <source>
        <dbReference type="Pfam" id="PF00296"/>
    </source>
</evidence>
<dbReference type="InterPro" id="IPR011251">
    <property type="entry name" value="Luciferase-like_dom"/>
</dbReference>
<dbReference type="NCBIfam" id="TIGR03558">
    <property type="entry name" value="oxido_grp_1"/>
    <property type="match status" value="1"/>
</dbReference>
<dbReference type="PANTHER" id="PTHR30137">
    <property type="entry name" value="LUCIFERASE-LIKE MONOOXYGENASE"/>
    <property type="match status" value="1"/>
</dbReference>
<name>A0A2Z5R321_9MICC</name>
<dbReference type="Proteomes" id="UP000250241">
    <property type="component" value="Chromosome"/>
</dbReference>
<feature type="domain" description="Luciferase-like" evidence="2">
    <location>
        <begin position="8"/>
        <end position="246"/>
    </location>
</feature>
<proteinExistence type="predicted"/>
<dbReference type="SUPFAM" id="SSF51679">
    <property type="entry name" value="Bacterial luciferase-like"/>
    <property type="match status" value="1"/>
</dbReference>